<gene>
    <name evidence="3" type="ORF">EmuJ_000335000</name>
</gene>
<protein>
    <submittedName>
        <fullName evidence="3">Uncharacterized protein</fullName>
    </submittedName>
</protein>
<keyword evidence="2" id="KW-0812">Transmembrane</keyword>
<dbReference type="Proteomes" id="UP000017246">
    <property type="component" value="Unassembled WGS sequence"/>
</dbReference>
<feature type="region of interest" description="Disordered" evidence="1">
    <location>
        <begin position="254"/>
        <end position="284"/>
    </location>
</feature>
<evidence type="ECO:0000313" key="4">
    <source>
        <dbReference type="Proteomes" id="UP000017246"/>
    </source>
</evidence>
<evidence type="ECO:0000313" key="3">
    <source>
        <dbReference type="EMBL" id="CDS36267.1"/>
    </source>
</evidence>
<dbReference type="EMBL" id="LN902847">
    <property type="protein sequence ID" value="CDS36267.1"/>
    <property type="molecule type" value="Genomic_DNA"/>
</dbReference>
<sequence>MDFIASSAYYFNHKAVCASNWFSASLFLAMGFPFVRLPVIQWVVVECACAVWNAVGLIQAPHLWRGLSWGSGLQISGWEKLPGKHEVATNLFASSIVNLFKSLHFSLIYALPPLFIIAAQIFDLTDTYPALFYLLAVLCLWIIYELLGVRRVIYTCAYFLLPWATCTAVRILYMYVKVDRLLAGLVPIYWLLKWISGEQLRQQLSLPPSRICRSSECGIRANLPTTTLHPANSNRHFRHRQIVPQLLPPFPPDSDSFEESAQEMKGGSSLRPHVPKTMSLSPVF</sequence>
<keyword evidence="2" id="KW-1133">Transmembrane helix</keyword>
<evidence type="ECO:0000256" key="2">
    <source>
        <dbReference type="SAM" id="Phobius"/>
    </source>
</evidence>
<reference evidence="3" key="1">
    <citation type="journal article" date="2013" name="Nature">
        <title>The genomes of four tapeworm species reveal adaptations to parasitism.</title>
        <authorList>
            <person name="Tsai I.J."/>
            <person name="Zarowiecki M."/>
            <person name="Holroyd N."/>
            <person name="Garciarrubio A."/>
            <person name="Sanchez-Flores A."/>
            <person name="Brooks K.L."/>
            <person name="Tracey A."/>
            <person name="Bobes R.J."/>
            <person name="Fragoso G."/>
            <person name="Sciutto E."/>
            <person name="Aslett M."/>
            <person name="Beasley H."/>
            <person name="Bennett H.M."/>
            <person name="Cai J."/>
            <person name="Camicia F."/>
            <person name="Clark R."/>
            <person name="Cucher M."/>
            <person name="De Silva N."/>
            <person name="Day T.A."/>
            <person name="Deplazes P."/>
            <person name="Estrada K."/>
            <person name="Fernandez C."/>
            <person name="Holland P.W."/>
            <person name="Hou J."/>
            <person name="Hu S."/>
            <person name="Huckvale T."/>
            <person name="Hung S.S."/>
            <person name="Kamenetzky L."/>
            <person name="Keane J.A."/>
            <person name="Kiss F."/>
            <person name="Koziol U."/>
            <person name="Lambert O."/>
            <person name="Liu K."/>
            <person name="Luo X."/>
            <person name="Luo Y."/>
            <person name="Macchiaroli N."/>
            <person name="Nichol S."/>
            <person name="Paps J."/>
            <person name="Parkinson J."/>
            <person name="Pouchkina-Stantcheva N."/>
            <person name="Riddiford N."/>
            <person name="Rosenzvit M."/>
            <person name="Salinas G."/>
            <person name="Wasmuth J.D."/>
            <person name="Zamanian M."/>
            <person name="Zheng Y."/>
            <person name="Cai X."/>
            <person name="Soberon X."/>
            <person name="Olson P.D."/>
            <person name="Laclette J.P."/>
            <person name="Brehm K."/>
            <person name="Berriman M."/>
            <person name="Garciarrubio A."/>
            <person name="Bobes R.J."/>
            <person name="Fragoso G."/>
            <person name="Sanchez-Flores A."/>
            <person name="Estrada K."/>
            <person name="Cevallos M.A."/>
            <person name="Morett E."/>
            <person name="Gonzalez V."/>
            <person name="Portillo T."/>
            <person name="Ochoa-Leyva A."/>
            <person name="Jose M.V."/>
            <person name="Sciutto E."/>
            <person name="Landa A."/>
            <person name="Jimenez L."/>
            <person name="Valdes V."/>
            <person name="Carrero J.C."/>
            <person name="Larralde C."/>
            <person name="Morales-Montor J."/>
            <person name="Limon-Lason J."/>
            <person name="Soberon X."/>
            <person name="Laclette J.P."/>
        </authorList>
    </citation>
    <scope>NUCLEOTIDE SEQUENCE [LARGE SCALE GENOMIC DNA]</scope>
</reference>
<organism evidence="3 4">
    <name type="scientific">Echinococcus multilocularis</name>
    <name type="common">Fox tapeworm</name>
    <dbReference type="NCBI Taxonomy" id="6211"/>
    <lineage>
        <taxon>Eukaryota</taxon>
        <taxon>Metazoa</taxon>
        <taxon>Spiralia</taxon>
        <taxon>Lophotrochozoa</taxon>
        <taxon>Platyhelminthes</taxon>
        <taxon>Cestoda</taxon>
        <taxon>Eucestoda</taxon>
        <taxon>Cyclophyllidea</taxon>
        <taxon>Taeniidae</taxon>
        <taxon>Echinococcus</taxon>
    </lineage>
</organism>
<evidence type="ECO:0000256" key="1">
    <source>
        <dbReference type="SAM" id="MobiDB-lite"/>
    </source>
</evidence>
<reference evidence="3" key="2">
    <citation type="submission" date="2015-11" db="EMBL/GenBank/DDBJ databases">
        <authorList>
            <person name="Zhang Y."/>
            <person name="Guo Z."/>
        </authorList>
    </citation>
    <scope>NUCLEOTIDE SEQUENCE</scope>
</reference>
<accession>A0A068Y2D8</accession>
<name>A0A068Y2D8_ECHMU</name>
<feature type="transmembrane region" description="Helical" evidence="2">
    <location>
        <begin position="152"/>
        <end position="175"/>
    </location>
</feature>
<feature type="transmembrane region" description="Helical" evidence="2">
    <location>
        <begin position="103"/>
        <end position="122"/>
    </location>
</feature>
<keyword evidence="2" id="KW-0472">Membrane</keyword>
<keyword evidence="4" id="KW-1185">Reference proteome</keyword>
<proteinExistence type="predicted"/>
<dbReference type="AlphaFoldDB" id="A0A068Y2D8"/>
<feature type="transmembrane region" description="Helical" evidence="2">
    <location>
        <begin position="128"/>
        <end position="147"/>
    </location>
</feature>